<sequence length="359" mass="38434">MKAKALLPVLGLCVTALIAQPALASPGPDMSGGADDGVALRAESSGKIAKGDTAFVNVTSATVWTSPDSPRSVDSPATQAPVDLDAWNEALSSTETRRGLTGLVQTQAPYGAELTVLEVQGKWAKVAVADQSSPKEDRGYPGWVPKKQIVENDRFVEFREDQPTAVVTARTADLEGVQYADLPGDETPEATINVELPLLSQDVDDVRVALPGGGAAWIDYDDVRIDDPEHDFTVPEPSRSDIVETAEQFEGLRYLWGGVSPYGFDCSGFTYTVFRAHGIDIARDAGDQQKQGKAVKQSDLEKGDLLFFASGGSGRAHHVGVYVGDGKMIHAPNASKSVEVVDWKSWDSGGQYVESRRVL</sequence>
<evidence type="ECO:0000313" key="8">
    <source>
        <dbReference type="Proteomes" id="UP000196581"/>
    </source>
</evidence>
<evidence type="ECO:0000256" key="3">
    <source>
        <dbReference type="ARBA" id="ARBA00022801"/>
    </source>
</evidence>
<dbReference type="InterPro" id="IPR000064">
    <property type="entry name" value="NLP_P60_dom"/>
</dbReference>
<dbReference type="InterPro" id="IPR051202">
    <property type="entry name" value="Peptidase_C40"/>
</dbReference>
<dbReference type="GO" id="GO:0006508">
    <property type="term" value="P:proteolysis"/>
    <property type="evidence" value="ECO:0007669"/>
    <property type="project" value="UniProtKB-KW"/>
</dbReference>
<dbReference type="AlphaFoldDB" id="A0A1X6XNF5"/>
<keyword evidence="8" id="KW-1185">Reference proteome</keyword>
<name>A0A1X6XNF5_9MICO</name>
<dbReference type="EMBL" id="FWFF01000020">
    <property type="protein sequence ID" value="SLN00610.1"/>
    <property type="molecule type" value="Genomic_DNA"/>
</dbReference>
<accession>A0A1X6XNF5</accession>
<protein>
    <submittedName>
        <fullName evidence="7">L-alanyl-gamma-D-glutamyl-L-diamino acid endopeptidase</fullName>
    </submittedName>
</protein>
<evidence type="ECO:0000256" key="1">
    <source>
        <dbReference type="ARBA" id="ARBA00007074"/>
    </source>
</evidence>
<evidence type="ECO:0000256" key="4">
    <source>
        <dbReference type="ARBA" id="ARBA00022807"/>
    </source>
</evidence>
<dbReference type="PROSITE" id="PS51935">
    <property type="entry name" value="NLPC_P60"/>
    <property type="match status" value="1"/>
</dbReference>
<dbReference type="Gene3D" id="3.90.1720.10">
    <property type="entry name" value="endopeptidase domain like (from Nostoc punctiforme)"/>
    <property type="match status" value="1"/>
</dbReference>
<feature type="domain" description="NlpC/P60" evidence="6">
    <location>
        <begin position="236"/>
        <end position="359"/>
    </location>
</feature>
<organism evidence="7 8">
    <name type="scientific">Brevibacterium yomogidense</name>
    <dbReference type="NCBI Taxonomy" id="946573"/>
    <lineage>
        <taxon>Bacteria</taxon>
        <taxon>Bacillati</taxon>
        <taxon>Actinomycetota</taxon>
        <taxon>Actinomycetes</taxon>
        <taxon>Micrococcales</taxon>
        <taxon>Brevibacteriaceae</taxon>
        <taxon>Brevibacterium</taxon>
    </lineage>
</organism>
<feature type="signal peptide" evidence="5">
    <location>
        <begin position="1"/>
        <end position="24"/>
    </location>
</feature>
<reference evidence="8" key="1">
    <citation type="submission" date="2017-02" db="EMBL/GenBank/DDBJ databases">
        <authorList>
            <person name="Dridi B."/>
        </authorList>
    </citation>
    <scope>NUCLEOTIDE SEQUENCE [LARGE SCALE GENOMIC DNA]</scope>
    <source>
        <strain evidence="8">B Co 03.10</strain>
    </source>
</reference>
<keyword evidence="2" id="KW-0645">Protease</keyword>
<evidence type="ECO:0000256" key="5">
    <source>
        <dbReference type="SAM" id="SignalP"/>
    </source>
</evidence>
<gene>
    <name evidence="7" type="ORF">FM105_13105</name>
</gene>
<keyword evidence="5" id="KW-0732">Signal</keyword>
<dbReference type="PANTHER" id="PTHR47053">
    <property type="entry name" value="MUREIN DD-ENDOPEPTIDASE MEPH-RELATED"/>
    <property type="match status" value="1"/>
</dbReference>
<dbReference type="Pfam" id="PF00877">
    <property type="entry name" value="NLPC_P60"/>
    <property type="match status" value="1"/>
</dbReference>
<dbReference type="InterPro" id="IPR038765">
    <property type="entry name" value="Papain-like_cys_pep_sf"/>
</dbReference>
<dbReference type="InterPro" id="IPR057812">
    <property type="entry name" value="SH3_YKFC_2nd"/>
</dbReference>
<dbReference type="Proteomes" id="UP000196581">
    <property type="component" value="Unassembled WGS sequence"/>
</dbReference>
<proteinExistence type="inferred from homology"/>
<evidence type="ECO:0000256" key="2">
    <source>
        <dbReference type="ARBA" id="ARBA00022670"/>
    </source>
</evidence>
<keyword evidence="4" id="KW-0788">Thiol protease</keyword>
<feature type="chain" id="PRO_5013027518" evidence="5">
    <location>
        <begin position="25"/>
        <end position="359"/>
    </location>
</feature>
<dbReference type="RefSeq" id="WP_087008894.1">
    <property type="nucleotide sequence ID" value="NZ_FWFF01000020.1"/>
</dbReference>
<evidence type="ECO:0000313" key="7">
    <source>
        <dbReference type="EMBL" id="SLN00610.1"/>
    </source>
</evidence>
<dbReference type="Pfam" id="PF23795">
    <property type="entry name" value="SH3_YKFC_2nd"/>
    <property type="match status" value="1"/>
</dbReference>
<dbReference type="PANTHER" id="PTHR47053:SF3">
    <property type="entry name" value="GAMMA-D-GLUTAMYL-L-LYSINE DIPEPTIDYL-PEPTIDASE"/>
    <property type="match status" value="1"/>
</dbReference>
<dbReference type="GO" id="GO:0008234">
    <property type="term" value="F:cysteine-type peptidase activity"/>
    <property type="evidence" value="ECO:0007669"/>
    <property type="project" value="UniProtKB-KW"/>
</dbReference>
<keyword evidence="3" id="KW-0378">Hydrolase</keyword>
<evidence type="ECO:0000259" key="6">
    <source>
        <dbReference type="PROSITE" id="PS51935"/>
    </source>
</evidence>
<comment type="similarity">
    <text evidence="1">Belongs to the peptidase C40 family.</text>
</comment>
<dbReference type="SUPFAM" id="SSF54001">
    <property type="entry name" value="Cysteine proteinases"/>
    <property type="match status" value="1"/>
</dbReference>
<dbReference type="Gene3D" id="2.30.30.40">
    <property type="entry name" value="SH3 Domains"/>
    <property type="match status" value="2"/>
</dbReference>